<dbReference type="Proteomes" id="UP001589733">
    <property type="component" value="Unassembled WGS sequence"/>
</dbReference>
<evidence type="ECO:0000256" key="4">
    <source>
        <dbReference type="ARBA" id="ARBA00022777"/>
    </source>
</evidence>
<dbReference type="Pfam" id="PF13185">
    <property type="entry name" value="GAF_2"/>
    <property type="match status" value="1"/>
</dbReference>
<evidence type="ECO:0000313" key="7">
    <source>
        <dbReference type="Proteomes" id="UP001589733"/>
    </source>
</evidence>
<keyword evidence="3" id="KW-0808">Transferase</keyword>
<dbReference type="InterPro" id="IPR003594">
    <property type="entry name" value="HATPase_dom"/>
</dbReference>
<dbReference type="CDD" id="cd00075">
    <property type="entry name" value="HATPase"/>
    <property type="match status" value="1"/>
</dbReference>
<protein>
    <recommendedName>
        <fullName evidence="2">histidine kinase</fullName>
        <ecNumber evidence="2">2.7.13.3</ecNumber>
    </recommendedName>
</protein>
<comment type="caution">
    <text evidence="6">The sequence shown here is derived from an EMBL/GenBank/DDBJ whole genome shotgun (WGS) entry which is preliminary data.</text>
</comment>
<dbReference type="SMART" id="SM00387">
    <property type="entry name" value="HATPase_c"/>
    <property type="match status" value="1"/>
</dbReference>
<keyword evidence="4" id="KW-0418">Kinase</keyword>
<dbReference type="PANTHER" id="PTHR42878">
    <property type="entry name" value="TWO-COMPONENT HISTIDINE KINASE"/>
    <property type="match status" value="1"/>
</dbReference>
<proteinExistence type="predicted"/>
<dbReference type="RefSeq" id="WP_380012381.1">
    <property type="nucleotide sequence ID" value="NZ_JBHLYR010000050.1"/>
</dbReference>
<evidence type="ECO:0000259" key="5">
    <source>
        <dbReference type="PROSITE" id="PS50109"/>
    </source>
</evidence>
<dbReference type="InterPro" id="IPR036890">
    <property type="entry name" value="HATPase_C_sf"/>
</dbReference>
<dbReference type="Pfam" id="PF02518">
    <property type="entry name" value="HATPase_c"/>
    <property type="match status" value="1"/>
</dbReference>
<dbReference type="SUPFAM" id="SSF55874">
    <property type="entry name" value="ATPase domain of HSP90 chaperone/DNA topoisomerase II/histidine kinase"/>
    <property type="match status" value="1"/>
</dbReference>
<evidence type="ECO:0000313" key="6">
    <source>
        <dbReference type="EMBL" id="MFB9993473.1"/>
    </source>
</evidence>
<keyword evidence="7" id="KW-1185">Reference proteome</keyword>
<gene>
    <name evidence="6" type="ORF">ACFFLM_16015</name>
</gene>
<dbReference type="InterPro" id="IPR050351">
    <property type="entry name" value="BphY/WalK/GraS-like"/>
</dbReference>
<dbReference type="InterPro" id="IPR029016">
    <property type="entry name" value="GAF-like_dom_sf"/>
</dbReference>
<keyword evidence="6" id="KW-0547">Nucleotide-binding</keyword>
<dbReference type="SUPFAM" id="SSF55781">
    <property type="entry name" value="GAF domain-like"/>
    <property type="match status" value="1"/>
</dbReference>
<dbReference type="InterPro" id="IPR003018">
    <property type="entry name" value="GAF"/>
</dbReference>
<dbReference type="EC" id="2.7.13.3" evidence="2"/>
<dbReference type="PANTHER" id="PTHR42878:SF15">
    <property type="entry name" value="BACTERIOPHYTOCHROME"/>
    <property type="match status" value="1"/>
</dbReference>
<evidence type="ECO:0000256" key="1">
    <source>
        <dbReference type="ARBA" id="ARBA00000085"/>
    </source>
</evidence>
<feature type="domain" description="Histidine kinase" evidence="5">
    <location>
        <begin position="177"/>
        <end position="390"/>
    </location>
</feature>
<evidence type="ECO:0000256" key="3">
    <source>
        <dbReference type="ARBA" id="ARBA00022679"/>
    </source>
</evidence>
<dbReference type="Gene3D" id="3.30.565.10">
    <property type="entry name" value="Histidine kinase-like ATPase, C-terminal domain"/>
    <property type="match status" value="1"/>
</dbReference>
<accession>A0ABV6B4Y7</accession>
<dbReference type="GO" id="GO:0005524">
    <property type="term" value="F:ATP binding"/>
    <property type="evidence" value="ECO:0007669"/>
    <property type="project" value="UniProtKB-KW"/>
</dbReference>
<dbReference type="Gene3D" id="3.30.450.40">
    <property type="match status" value="1"/>
</dbReference>
<keyword evidence="6" id="KW-0067">ATP-binding</keyword>
<name>A0ABV6B4Y7_9DEIO</name>
<organism evidence="6 7">
    <name type="scientific">Deinococcus oregonensis</name>
    <dbReference type="NCBI Taxonomy" id="1805970"/>
    <lineage>
        <taxon>Bacteria</taxon>
        <taxon>Thermotogati</taxon>
        <taxon>Deinococcota</taxon>
        <taxon>Deinococci</taxon>
        <taxon>Deinococcales</taxon>
        <taxon>Deinococcaceae</taxon>
        <taxon>Deinococcus</taxon>
    </lineage>
</organism>
<comment type="catalytic activity">
    <reaction evidence="1">
        <text>ATP + protein L-histidine = ADP + protein N-phospho-L-histidine.</text>
        <dbReference type="EC" id="2.7.13.3"/>
    </reaction>
</comment>
<dbReference type="PROSITE" id="PS50109">
    <property type="entry name" value="HIS_KIN"/>
    <property type="match status" value="1"/>
</dbReference>
<evidence type="ECO:0000256" key="2">
    <source>
        <dbReference type="ARBA" id="ARBA00012438"/>
    </source>
</evidence>
<dbReference type="PRINTS" id="PR00344">
    <property type="entry name" value="BCTRLSENSOR"/>
</dbReference>
<reference evidence="6 7" key="1">
    <citation type="submission" date="2024-09" db="EMBL/GenBank/DDBJ databases">
        <authorList>
            <person name="Sun Q."/>
            <person name="Mori K."/>
        </authorList>
    </citation>
    <scope>NUCLEOTIDE SEQUENCE [LARGE SCALE GENOMIC DNA]</scope>
    <source>
        <strain evidence="6 7">JCM 13503</strain>
    </source>
</reference>
<dbReference type="InterPro" id="IPR004358">
    <property type="entry name" value="Sig_transdc_His_kin-like_C"/>
</dbReference>
<dbReference type="InterPro" id="IPR005467">
    <property type="entry name" value="His_kinase_dom"/>
</dbReference>
<dbReference type="EMBL" id="JBHLYR010000050">
    <property type="protein sequence ID" value="MFB9993473.1"/>
    <property type="molecule type" value="Genomic_DNA"/>
</dbReference>
<sequence length="413" mass="46598">MDASEVLDVLHLPFTPLFAWSWGNACVLDWAAQVIRLVQPFGRIDTPPDLALLVPGLPLHSDHLWCQVALSGQALFTSQGLDFVSSGERVQMPPFALAILPLPSRNQAHGVLTLHVSGPHTFDEDEQTFLLSLCGLVGQALDRAVLAQEQEDMRVALLKQSEALVENHAELRGYTQALSYNLGEPIERLWNFIKQVEKRLDGQLDPQTRRLFDLGRREAQQLADRVAELRSLSLIERQPLRLIPVNLNVLVVQVRRALEPLTQGREVRWSVERLPMVQGDPMLLWQALTELLVFLVEDTWEEPEPLIWIDAQVLDEQVILRLRDNGPGFPAEVEERLFEVLDHSVQRRTAFGRLGLSNVRRVIGRHGGRIRMETGEGKGVTFFLTLARAENPIEAMVRTVFEVHGDDPPKIGL</sequence>